<dbReference type="Proteomes" id="UP000663859">
    <property type="component" value="Unassembled WGS sequence"/>
</dbReference>
<protein>
    <submittedName>
        <fullName evidence="1">Uncharacterized protein</fullName>
    </submittedName>
</protein>
<organism evidence="1 2">
    <name type="scientific">Candidatus Methylacidithermus pantelleriae</name>
    <dbReference type="NCBI Taxonomy" id="2744239"/>
    <lineage>
        <taxon>Bacteria</taxon>
        <taxon>Pseudomonadati</taxon>
        <taxon>Verrucomicrobiota</taxon>
        <taxon>Methylacidiphilae</taxon>
        <taxon>Methylacidiphilales</taxon>
        <taxon>Methylacidiphilaceae</taxon>
        <taxon>Candidatus Methylacidithermus</taxon>
    </lineage>
</organism>
<dbReference type="AlphaFoldDB" id="A0A8J2BMS9"/>
<proteinExistence type="predicted"/>
<dbReference type="EMBL" id="CAJNOB010000007">
    <property type="protein sequence ID" value="CAF0693883.1"/>
    <property type="molecule type" value="Genomic_DNA"/>
</dbReference>
<accession>A0A8J2BMS9</accession>
<sequence length="80" mass="8813">MRGKRGSDERNPRYWLTPKPFDYRAFGSIGCQQQVFLLVAIAKAMTIPNFTFTPGCVGKTPSTLHADPIFLAASVFCCGL</sequence>
<reference evidence="1" key="1">
    <citation type="submission" date="2021-02" db="EMBL/GenBank/DDBJ databases">
        <authorList>
            <person name="Cremers G."/>
            <person name="Picone N."/>
        </authorList>
    </citation>
    <scope>NUCLEOTIDE SEQUENCE</scope>
    <source>
        <strain evidence="1">PQ17</strain>
    </source>
</reference>
<gene>
    <name evidence="1" type="ORF">MPNT_150005</name>
</gene>
<keyword evidence="2" id="KW-1185">Reference proteome</keyword>
<name>A0A8J2BMS9_9BACT</name>
<comment type="caution">
    <text evidence="1">The sequence shown here is derived from an EMBL/GenBank/DDBJ whole genome shotgun (WGS) entry which is preliminary data.</text>
</comment>
<evidence type="ECO:0000313" key="2">
    <source>
        <dbReference type="Proteomes" id="UP000663859"/>
    </source>
</evidence>
<evidence type="ECO:0000313" key="1">
    <source>
        <dbReference type="EMBL" id="CAF0693883.1"/>
    </source>
</evidence>